<name>A0A0E0BVZ1_9ORYZ</name>
<protein>
    <submittedName>
        <fullName evidence="1">Uncharacterized protein</fullName>
    </submittedName>
</protein>
<dbReference type="Proteomes" id="UP000008021">
    <property type="component" value="Chromosome 1"/>
</dbReference>
<reference evidence="1" key="1">
    <citation type="submission" date="2015-04" db="UniProtKB">
        <authorList>
            <consortium name="EnsemblPlants"/>
        </authorList>
    </citation>
    <scope>IDENTIFICATION</scope>
</reference>
<keyword evidence="2" id="KW-1185">Reference proteome</keyword>
<evidence type="ECO:0000313" key="1">
    <source>
        <dbReference type="EnsemblPlants" id="OMERI01G00260.1"/>
    </source>
</evidence>
<dbReference type="HOGENOM" id="CLU_2871438_0_0_1"/>
<dbReference type="AlphaFoldDB" id="A0A0E0BVZ1"/>
<sequence>MQSPARMKLRTAHCSAARAAPTSSTTTTTLWLSITFLFHTHATYLYPLGDYPSIHVSIIIKNSP</sequence>
<accession>A0A0E0BVZ1</accession>
<organism evidence="1">
    <name type="scientific">Oryza meridionalis</name>
    <dbReference type="NCBI Taxonomy" id="40149"/>
    <lineage>
        <taxon>Eukaryota</taxon>
        <taxon>Viridiplantae</taxon>
        <taxon>Streptophyta</taxon>
        <taxon>Embryophyta</taxon>
        <taxon>Tracheophyta</taxon>
        <taxon>Spermatophyta</taxon>
        <taxon>Magnoliopsida</taxon>
        <taxon>Liliopsida</taxon>
        <taxon>Poales</taxon>
        <taxon>Poaceae</taxon>
        <taxon>BOP clade</taxon>
        <taxon>Oryzoideae</taxon>
        <taxon>Oryzeae</taxon>
        <taxon>Oryzinae</taxon>
        <taxon>Oryza</taxon>
    </lineage>
</organism>
<proteinExistence type="predicted"/>
<reference evidence="1" key="2">
    <citation type="submission" date="2018-05" db="EMBL/GenBank/DDBJ databases">
        <title>OmerRS3 (Oryza meridionalis Reference Sequence Version 3).</title>
        <authorList>
            <person name="Zhang J."/>
            <person name="Kudrna D."/>
            <person name="Lee S."/>
            <person name="Talag J."/>
            <person name="Welchert J."/>
            <person name="Wing R.A."/>
        </authorList>
    </citation>
    <scope>NUCLEOTIDE SEQUENCE [LARGE SCALE GENOMIC DNA]</scope>
    <source>
        <strain evidence="1">cv. OR44</strain>
    </source>
</reference>
<dbReference type="EnsemblPlants" id="OMERI01G00260.1">
    <property type="protein sequence ID" value="OMERI01G00260.1"/>
    <property type="gene ID" value="OMERI01G00260"/>
</dbReference>
<dbReference type="Gramene" id="OMERI01G00260.1">
    <property type="protein sequence ID" value="OMERI01G00260.1"/>
    <property type="gene ID" value="OMERI01G00260"/>
</dbReference>
<evidence type="ECO:0000313" key="2">
    <source>
        <dbReference type="Proteomes" id="UP000008021"/>
    </source>
</evidence>